<gene>
    <name evidence="7" type="ORF">LNINA_LOCUS11852</name>
</gene>
<evidence type="ECO:0000313" key="7">
    <source>
        <dbReference type="EMBL" id="CAK1552823.1"/>
    </source>
</evidence>
<comment type="caution">
    <text evidence="7">The sequence shown here is derived from an EMBL/GenBank/DDBJ whole genome shotgun (WGS) entry which is preliminary data.</text>
</comment>
<dbReference type="InterPro" id="IPR052444">
    <property type="entry name" value="Spz/Toll_ligand-like"/>
</dbReference>
<protein>
    <recommendedName>
        <fullName evidence="6">Spaetzle domain-containing protein</fullName>
    </recommendedName>
</protein>
<sequence>MAAKIKRLILHLRIFFMIIWAASGGDGYNCPYGQNCGFEPAPPGKSPPCAQPGLTYCLHPDQYPEYVIRKLVQAGQYDIRTLLSDESRDDFDAVKKDAYPYGYGPNSLPHVDQISLVDDSANYHKDYNTKFHARFNHDIYSEKTPLQPPTSNEPTPYNIKAYQATNFSKFGFQGYHSSPSYWNPISDYKSLKQNSVTPNLGIYNPNYFNPNFYQDYDAEWLRQASSGVTQYNPSEWWKYITPSRSSDVTIQRSLSFPNHPLGHGRRKRNAELVQASAKGPLTGAEALRIALGLASEDPSADRPRRQAANTINLCQVRTQFVQPQAAQNNKGNWRYVVNMPDNMTQLVRVETCASSECSGLCSIPRGYSSRCEQKYIQKRLVALQPSGQTLYTDVFWIPSCCQCTLINNN</sequence>
<dbReference type="EMBL" id="CAVLEF010000163">
    <property type="protein sequence ID" value="CAK1552823.1"/>
    <property type="molecule type" value="Genomic_DNA"/>
</dbReference>
<comment type="subunit">
    <text evidence="1">Homodimer; disulfide-linked.</text>
</comment>
<feature type="signal peptide" evidence="5">
    <location>
        <begin position="1"/>
        <end position="24"/>
    </location>
</feature>
<dbReference type="SUPFAM" id="SSF57501">
    <property type="entry name" value="Cystine-knot cytokines"/>
    <property type="match status" value="1"/>
</dbReference>
<keyword evidence="2 5" id="KW-0732">Signal</keyword>
<dbReference type="GO" id="GO:0008083">
    <property type="term" value="F:growth factor activity"/>
    <property type="evidence" value="ECO:0007669"/>
    <property type="project" value="TreeGrafter"/>
</dbReference>
<dbReference type="GO" id="GO:0045087">
    <property type="term" value="P:innate immune response"/>
    <property type="evidence" value="ECO:0007669"/>
    <property type="project" value="TreeGrafter"/>
</dbReference>
<dbReference type="GO" id="GO:0005121">
    <property type="term" value="F:Toll binding"/>
    <property type="evidence" value="ECO:0007669"/>
    <property type="project" value="TreeGrafter"/>
</dbReference>
<proteinExistence type="predicted"/>
<evidence type="ECO:0000256" key="2">
    <source>
        <dbReference type="ARBA" id="ARBA00022729"/>
    </source>
</evidence>
<feature type="chain" id="PRO_5043370752" description="Spaetzle domain-containing protein" evidence="5">
    <location>
        <begin position="25"/>
        <end position="409"/>
    </location>
</feature>
<dbReference type="InterPro" id="IPR029034">
    <property type="entry name" value="Cystine-knot_cytokine"/>
</dbReference>
<feature type="domain" description="Spaetzle" evidence="6">
    <location>
        <begin position="312"/>
        <end position="404"/>
    </location>
</feature>
<dbReference type="Proteomes" id="UP001497472">
    <property type="component" value="Unassembled WGS sequence"/>
</dbReference>
<dbReference type="PANTHER" id="PTHR23199">
    <property type="entry name" value="NEUROTROPHIN 1-RELATED"/>
    <property type="match status" value="1"/>
</dbReference>
<evidence type="ECO:0000256" key="4">
    <source>
        <dbReference type="ARBA" id="ARBA00023180"/>
    </source>
</evidence>
<evidence type="ECO:0000256" key="1">
    <source>
        <dbReference type="ARBA" id="ARBA00011748"/>
    </source>
</evidence>
<keyword evidence="8" id="KW-1185">Reference proteome</keyword>
<accession>A0AAV1JTR1</accession>
<reference evidence="7 8" key="1">
    <citation type="submission" date="2023-11" db="EMBL/GenBank/DDBJ databases">
        <authorList>
            <person name="Okamura Y."/>
        </authorList>
    </citation>
    <scope>NUCLEOTIDE SEQUENCE [LARGE SCALE GENOMIC DNA]</scope>
</reference>
<dbReference type="GO" id="GO:0005615">
    <property type="term" value="C:extracellular space"/>
    <property type="evidence" value="ECO:0007669"/>
    <property type="project" value="UniProtKB-ARBA"/>
</dbReference>
<dbReference type="FunFam" id="2.10.90.10:FF:000018">
    <property type="entry name" value="Spatzle 4"/>
    <property type="match status" value="1"/>
</dbReference>
<dbReference type="PANTHER" id="PTHR23199:SF16">
    <property type="entry name" value="PROTEIN SPAETZLE 5"/>
    <property type="match status" value="1"/>
</dbReference>
<dbReference type="InterPro" id="IPR032104">
    <property type="entry name" value="Spaetzle"/>
</dbReference>
<evidence type="ECO:0000259" key="6">
    <source>
        <dbReference type="Pfam" id="PF16077"/>
    </source>
</evidence>
<evidence type="ECO:0000313" key="8">
    <source>
        <dbReference type="Proteomes" id="UP001497472"/>
    </source>
</evidence>
<organism evidence="7 8">
    <name type="scientific">Leptosia nina</name>
    <dbReference type="NCBI Taxonomy" id="320188"/>
    <lineage>
        <taxon>Eukaryota</taxon>
        <taxon>Metazoa</taxon>
        <taxon>Ecdysozoa</taxon>
        <taxon>Arthropoda</taxon>
        <taxon>Hexapoda</taxon>
        <taxon>Insecta</taxon>
        <taxon>Pterygota</taxon>
        <taxon>Neoptera</taxon>
        <taxon>Endopterygota</taxon>
        <taxon>Lepidoptera</taxon>
        <taxon>Glossata</taxon>
        <taxon>Ditrysia</taxon>
        <taxon>Papilionoidea</taxon>
        <taxon>Pieridae</taxon>
        <taxon>Pierinae</taxon>
        <taxon>Leptosia</taxon>
    </lineage>
</organism>
<evidence type="ECO:0000256" key="5">
    <source>
        <dbReference type="SAM" id="SignalP"/>
    </source>
</evidence>
<keyword evidence="4" id="KW-0325">Glycoprotein</keyword>
<dbReference type="Pfam" id="PF16077">
    <property type="entry name" value="Spaetzle"/>
    <property type="match status" value="1"/>
</dbReference>
<evidence type="ECO:0000256" key="3">
    <source>
        <dbReference type="ARBA" id="ARBA00023157"/>
    </source>
</evidence>
<dbReference type="Gene3D" id="2.10.90.10">
    <property type="entry name" value="Cystine-knot cytokines"/>
    <property type="match status" value="1"/>
</dbReference>
<name>A0AAV1JTR1_9NEOP</name>
<dbReference type="AlphaFoldDB" id="A0AAV1JTR1"/>
<dbReference type="GO" id="GO:0021556">
    <property type="term" value="P:central nervous system formation"/>
    <property type="evidence" value="ECO:0007669"/>
    <property type="project" value="TreeGrafter"/>
</dbReference>
<keyword evidence="3" id="KW-1015">Disulfide bond</keyword>